<feature type="transmembrane region" description="Helical" evidence="1">
    <location>
        <begin position="6"/>
        <end position="25"/>
    </location>
</feature>
<evidence type="ECO:0000313" key="3">
    <source>
        <dbReference type="Proteomes" id="UP000503313"/>
    </source>
</evidence>
<evidence type="ECO:0000256" key="1">
    <source>
        <dbReference type="SAM" id="Phobius"/>
    </source>
</evidence>
<keyword evidence="1" id="KW-0472">Membrane</keyword>
<gene>
    <name evidence="2" type="ORF">ADFLV_0779</name>
</gene>
<dbReference type="AlphaFoldDB" id="A0AAE7BFJ9"/>
<protein>
    <submittedName>
        <fullName evidence="2">Uncharacterized protein</fullName>
    </submittedName>
</protein>
<proteinExistence type="predicted"/>
<evidence type="ECO:0000313" key="2">
    <source>
        <dbReference type="EMBL" id="QKF76824.1"/>
    </source>
</evidence>
<accession>A0AAE7BFJ9</accession>
<sequence>MHLTIIGIVIVITILLLIILIYLLMNNENSTNPNNKKEMVQSIKIVKLEEIKFPKNVEKMNINALSKACRVILDSYRALDYVSKLPSAMDKIEWHTWQVSILLHFLKTDGKLTVSNSDNFFHITILELRDELRKQDMQRILNKYLNNANIEKDRDTLSRDVIWTARDVSIILYEILKDR</sequence>
<dbReference type="EMBL" id="CP053835">
    <property type="protein sequence ID" value="QKF76824.1"/>
    <property type="molecule type" value="Genomic_DNA"/>
</dbReference>
<dbReference type="KEGG" id="adz:ADFLV_0779"/>
<dbReference type="RefSeq" id="WP_129011019.1">
    <property type="nucleotide sequence ID" value="NZ_CP053835.1"/>
</dbReference>
<organism evidence="2 3">
    <name type="scientific">Arcobacter defluvii</name>
    <dbReference type="NCBI Taxonomy" id="873191"/>
    <lineage>
        <taxon>Bacteria</taxon>
        <taxon>Pseudomonadati</taxon>
        <taxon>Campylobacterota</taxon>
        <taxon>Epsilonproteobacteria</taxon>
        <taxon>Campylobacterales</taxon>
        <taxon>Arcobacteraceae</taxon>
        <taxon>Arcobacter</taxon>
    </lineage>
</organism>
<dbReference type="Proteomes" id="UP000503313">
    <property type="component" value="Chromosome"/>
</dbReference>
<keyword evidence="1" id="KW-0812">Transmembrane</keyword>
<reference evidence="2 3" key="1">
    <citation type="submission" date="2020-05" db="EMBL/GenBank/DDBJ databases">
        <title>Complete genome sequencing of Campylobacter and Arcobacter type strains.</title>
        <authorList>
            <person name="Miller W.G."/>
            <person name="Yee E."/>
        </authorList>
    </citation>
    <scope>NUCLEOTIDE SEQUENCE [LARGE SCALE GENOMIC DNA]</scope>
    <source>
        <strain evidence="2 3">LMG 25694</strain>
    </source>
</reference>
<keyword evidence="3" id="KW-1185">Reference proteome</keyword>
<name>A0AAE7BFJ9_9BACT</name>
<keyword evidence="1" id="KW-1133">Transmembrane helix</keyword>